<accession>G5SXC3</accession>
<dbReference type="HOGENOM" id="CLU_2891188_0_0_10"/>
<dbReference type="EMBL" id="AFFY01000209">
    <property type="protein sequence ID" value="EHG98111.1"/>
    <property type="molecule type" value="Genomic_DNA"/>
</dbReference>
<evidence type="ECO:0000313" key="2">
    <source>
        <dbReference type="Proteomes" id="UP000003598"/>
    </source>
</evidence>
<name>G5SXC3_9BACT</name>
<protein>
    <submittedName>
        <fullName evidence="1">Uncharacterized protein</fullName>
    </submittedName>
</protein>
<evidence type="ECO:0000313" key="1">
    <source>
        <dbReference type="EMBL" id="EHG98111.1"/>
    </source>
</evidence>
<sequence length="74" mass="8360">VLPNQALTFSAYFYNLLITPGNNPKVQLTVYKNKTDYENNSTPLKNFISNEIPRNANNPNAWKQESVSLTATEV</sequence>
<gene>
    <name evidence="1" type="ORF">HMPREF9441_04054</name>
</gene>
<reference evidence="1 2" key="1">
    <citation type="submission" date="2011-03" db="EMBL/GenBank/DDBJ databases">
        <authorList>
            <person name="Weinstock G."/>
            <person name="Sodergren E."/>
            <person name="Clifton S."/>
            <person name="Fulton L."/>
            <person name="Fulton B."/>
            <person name="Courtney L."/>
            <person name="Fronick C."/>
            <person name="Harrison M."/>
            <person name="Strong C."/>
            <person name="Farmer C."/>
            <person name="Delahaunty K."/>
            <person name="Markovic C."/>
            <person name="Hall O."/>
            <person name="Minx P."/>
            <person name="Tomlinson C."/>
            <person name="Mitreva M."/>
            <person name="Hou S."/>
            <person name="Chen J."/>
            <person name="Wollam A."/>
            <person name="Pepin K.H."/>
            <person name="Johnson M."/>
            <person name="Bhonagiri V."/>
            <person name="Zhang X."/>
            <person name="Suruliraj S."/>
            <person name="Warren W."/>
            <person name="Chinwalla A."/>
            <person name="Mardis E.R."/>
            <person name="Wilson R.K."/>
        </authorList>
    </citation>
    <scope>NUCLEOTIDE SEQUENCE [LARGE SCALE GENOMIC DNA]</scope>
    <source>
        <strain evidence="1 2">YIT 11840</strain>
    </source>
</reference>
<keyword evidence="2" id="KW-1185">Reference proteome</keyword>
<dbReference type="Proteomes" id="UP000003598">
    <property type="component" value="Unassembled WGS sequence"/>
</dbReference>
<proteinExistence type="predicted"/>
<feature type="non-terminal residue" evidence="1">
    <location>
        <position position="1"/>
    </location>
</feature>
<organism evidence="1 2">
    <name type="scientific">Paraprevotella clara YIT 11840</name>
    <dbReference type="NCBI Taxonomy" id="762968"/>
    <lineage>
        <taxon>Bacteria</taxon>
        <taxon>Pseudomonadati</taxon>
        <taxon>Bacteroidota</taxon>
        <taxon>Bacteroidia</taxon>
        <taxon>Bacteroidales</taxon>
        <taxon>Prevotellaceae</taxon>
        <taxon>Paraprevotella</taxon>
    </lineage>
</organism>
<comment type="caution">
    <text evidence="1">The sequence shown here is derived from an EMBL/GenBank/DDBJ whole genome shotgun (WGS) entry which is preliminary data.</text>
</comment>
<dbReference type="AlphaFoldDB" id="G5SXC3"/>
<feature type="non-terminal residue" evidence="1">
    <location>
        <position position="74"/>
    </location>
</feature>